<dbReference type="EMBL" id="JALKFT010000030">
    <property type="protein sequence ID" value="MCK9878279.1"/>
    <property type="molecule type" value="Genomic_DNA"/>
</dbReference>
<reference evidence="3 4" key="1">
    <citation type="submission" date="2022-04" db="EMBL/GenBank/DDBJ databases">
        <title>Genome diversity in the genus Frankia.</title>
        <authorList>
            <person name="Carlos-Shanley C."/>
            <person name="Hahn D."/>
        </authorList>
    </citation>
    <scope>NUCLEOTIDE SEQUENCE [LARGE SCALE GENOMIC DNA]</scope>
    <source>
        <strain evidence="3 4">Ag45/Mut15</strain>
    </source>
</reference>
<dbReference type="Pfam" id="PF00293">
    <property type="entry name" value="NUDIX"/>
    <property type="match status" value="1"/>
</dbReference>
<dbReference type="InterPro" id="IPR015797">
    <property type="entry name" value="NUDIX_hydrolase-like_dom_sf"/>
</dbReference>
<dbReference type="Gene3D" id="3.90.79.10">
    <property type="entry name" value="Nucleoside Triphosphate Pyrophosphohydrolase"/>
    <property type="match status" value="1"/>
</dbReference>
<dbReference type="PROSITE" id="PS51462">
    <property type="entry name" value="NUDIX"/>
    <property type="match status" value="1"/>
</dbReference>
<sequence length="167" mass="18718">MSKEAVAKEATATVFVFRRGEDAAWQVAMMWHRRFRGWLPPGGHVEVYESAAEAAIREVEEELGCRVRLVAGPATPLPDGFPHRPVIAPWWIVEMAASPDSHCAARHVHVDHVFVAFWDGDVELPETQVRWFDEQQLADAADVAEDSKLQAKELFGRIGDVAQLAHR</sequence>
<protein>
    <submittedName>
        <fullName evidence="3">NUDIX domain-containing protein</fullName>
    </submittedName>
</protein>
<gene>
    <name evidence="3" type="ORF">MXD59_21320</name>
</gene>
<evidence type="ECO:0000259" key="2">
    <source>
        <dbReference type="PROSITE" id="PS51462"/>
    </source>
</evidence>
<dbReference type="PROSITE" id="PS00893">
    <property type="entry name" value="NUDIX_BOX"/>
    <property type="match status" value="1"/>
</dbReference>
<dbReference type="InterPro" id="IPR000086">
    <property type="entry name" value="NUDIX_hydrolase_dom"/>
</dbReference>
<dbReference type="Proteomes" id="UP001201873">
    <property type="component" value="Unassembled WGS sequence"/>
</dbReference>
<dbReference type="InterPro" id="IPR020084">
    <property type="entry name" value="NUDIX_hydrolase_CS"/>
</dbReference>
<keyword evidence="1" id="KW-0378">Hydrolase</keyword>
<proteinExistence type="predicted"/>
<keyword evidence="4" id="KW-1185">Reference proteome</keyword>
<organism evidence="3 4">
    <name type="scientific">Frankia umida</name>
    <dbReference type="NCBI Taxonomy" id="573489"/>
    <lineage>
        <taxon>Bacteria</taxon>
        <taxon>Bacillati</taxon>
        <taxon>Actinomycetota</taxon>
        <taxon>Actinomycetes</taxon>
        <taxon>Frankiales</taxon>
        <taxon>Frankiaceae</taxon>
        <taxon>Frankia</taxon>
    </lineage>
</organism>
<feature type="domain" description="Nudix hydrolase" evidence="2">
    <location>
        <begin position="7"/>
        <end position="155"/>
    </location>
</feature>
<accession>A0ABT0K385</accession>
<dbReference type="RefSeq" id="WP_248826406.1">
    <property type="nucleotide sequence ID" value="NZ_JALKFT010000030.1"/>
</dbReference>
<evidence type="ECO:0000256" key="1">
    <source>
        <dbReference type="ARBA" id="ARBA00022801"/>
    </source>
</evidence>
<comment type="caution">
    <text evidence="3">The sequence shown here is derived from an EMBL/GenBank/DDBJ whole genome shotgun (WGS) entry which is preliminary data.</text>
</comment>
<dbReference type="SUPFAM" id="SSF55811">
    <property type="entry name" value="Nudix"/>
    <property type="match status" value="1"/>
</dbReference>
<evidence type="ECO:0000313" key="3">
    <source>
        <dbReference type="EMBL" id="MCK9878279.1"/>
    </source>
</evidence>
<name>A0ABT0K385_9ACTN</name>
<evidence type="ECO:0000313" key="4">
    <source>
        <dbReference type="Proteomes" id="UP001201873"/>
    </source>
</evidence>